<protein>
    <submittedName>
        <fullName evidence="1">Uncharacterized protein</fullName>
    </submittedName>
</protein>
<reference evidence="1 2" key="1">
    <citation type="submission" date="2015-01" db="EMBL/GenBank/DDBJ databases">
        <title>Evolution of Trichinella species and genotypes.</title>
        <authorList>
            <person name="Korhonen P.K."/>
            <person name="Edoardo P."/>
            <person name="Giuseppe L.R."/>
            <person name="Gasser R.B."/>
        </authorList>
    </citation>
    <scope>NUCLEOTIDE SEQUENCE [LARGE SCALE GENOMIC DNA]</scope>
    <source>
        <strain evidence="1">ISS37</strain>
    </source>
</reference>
<proteinExistence type="predicted"/>
<dbReference type="AlphaFoldDB" id="A0A0V0RY16"/>
<evidence type="ECO:0000313" key="2">
    <source>
        <dbReference type="Proteomes" id="UP000054630"/>
    </source>
</evidence>
<comment type="caution">
    <text evidence="1">The sequence shown here is derived from an EMBL/GenBank/DDBJ whole genome shotgun (WGS) entry which is preliminary data.</text>
</comment>
<name>A0A0V0RY16_9BILA</name>
<organism evidence="1 2">
    <name type="scientific">Trichinella nelsoni</name>
    <dbReference type="NCBI Taxonomy" id="6336"/>
    <lineage>
        <taxon>Eukaryota</taxon>
        <taxon>Metazoa</taxon>
        <taxon>Ecdysozoa</taxon>
        <taxon>Nematoda</taxon>
        <taxon>Enoplea</taxon>
        <taxon>Dorylaimia</taxon>
        <taxon>Trichinellida</taxon>
        <taxon>Trichinellidae</taxon>
        <taxon>Trichinella</taxon>
    </lineage>
</organism>
<keyword evidence="2" id="KW-1185">Reference proteome</keyword>
<evidence type="ECO:0000313" key="1">
    <source>
        <dbReference type="EMBL" id="KRX19400.1"/>
    </source>
</evidence>
<sequence length="91" mass="10819">MRVLRGTLEKEFQGKLMSAFIEKDVDRIVNIQLNLMLMISYCCWRENDFCGIQLLYNHVIMVFIYIELPQFMLTTLVDRENGGRNQLKRIS</sequence>
<dbReference type="Proteomes" id="UP000054630">
    <property type="component" value="Unassembled WGS sequence"/>
</dbReference>
<gene>
    <name evidence="1" type="ORF">T07_310</name>
</gene>
<dbReference type="EMBL" id="JYDL01000059">
    <property type="protein sequence ID" value="KRX19400.1"/>
    <property type="molecule type" value="Genomic_DNA"/>
</dbReference>
<accession>A0A0V0RY16</accession>